<dbReference type="STRING" id="158441.A0A226F2Y3"/>
<organism evidence="22 23">
    <name type="scientific">Folsomia candida</name>
    <name type="common">Springtail</name>
    <dbReference type="NCBI Taxonomy" id="158441"/>
    <lineage>
        <taxon>Eukaryota</taxon>
        <taxon>Metazoa</taxon>
        <taxon>Ecdysozoa</taxon>
        <taxon>Arthropoda</taxon>
        <taxon>Hexapoda</taxon>
        <taxon>Collembola</taxon>
        <taxon>Entomobryomorpha</taxon>
        <taxon>Isotomoidea</taxon>
        <taxon>Isotomidae</taxon>
        <taxon>Proisotominae</taxon>
        <taxon>Folsomia</taxon>
    </lineage>
</organism>
<evidence type="ECO:0000313" key="23">
    <source>
        <dbReference type="Proteomes" id="UP000198287"/>
    </source>
</evidence>
<dbReference type="PANTHER" id="PTHR43107">
    <property type="entry name" value="LONG-CHAIN FATTY ACID TRANSPORT PROTEIN"/>
    <property type="match status" value="1"/>
</dbReference>
<proteinExistence type="inferred from homology"/>
<evidence type="ECO:0000256" key="14">
    <source>
        <dbReference type="ARBA" id="ARBA00041297"/>
    </source>
</evidence>
<comment type="caution">
    <text evidence="22">The sequence shown here is derived from an EMBL/GenBank/DDBJ whole genome shotgun (WGS) entry which is preliminary data.</text>
</comment>
<dbReference type="EMBL" id="LNIX01000001">
    <property type="protein sequence ID" value="OXA63710.1"/>
    <property type="molecule type" value="Genomic_DNA"/>
</dbReference>
<feature type="region of interest" description="Disordered" evidence="20">
    <location>
        <begin position="163"/>
        <end position="193"/>
    </location>
</feature>
<evidence type="ECO:0000256" key="11">
    <source>
        <dbReference type="ARBA" id="ARBA00023136"/>
    </source>
</evidence>
<dbReference type="Gene3D" id="3.40.50.12780">
    <property type="entry name" value="N-terminal domain of ligase-like"/>
    <property type="match status" value="1"/>
</dbReference>
<feature type="compositionally biased region" description="Basic and acidic residues" evidence="20">
    <location>
        <begin position="164"/>
        <end position="184"/>
    </location>
</feature>
<dbReference type="InterPro" id="IPR000873">
    <property type="entry name" value="AMP-dep_synth/lig_dom"/>
</dbReference>
<dbReference type="FunFam" id="3.40.50.12780:FF:000019">
    <property type="entry name" value="Long-chain fatty acid transporter"/>
    <property type="match status" value="1"/>
</dbReference>
<dbReference type="Pfam" id="PF00501">
    <property type="entry name" value="AMP-binding"/>
    <property type="match status" value="1"/>
</dbReference>
<dbReference type="PROSITE" id="PS00455">
    <property type="entry name" value="AMP_BINDING"/>
    <property type="match status" value="1"/>
</dbReference>
<comment type="catalytic activity">
    <reaction evidence="13">
        <text>a very long-chain fatty acid + ATP + CoA = a very long-chain fatty acyl-CoA + AMP + diphosphate</text>
        <dbReference type="Rhea" id="RHEA:54536"/>
        <dbReference type="ChEBI" id="CHEBI:30616"/>
        <dbReference type="ChEBI" id="CHEBI:33019"/>
        <dbReference type="ChEBI" id="CHEBI:57287"/>
        <dbReference type="ChEBI" id="CHEBI:58950"/>
        <dbReference type="ChEBI" id="CHEBI:138261"/>
        <dbReference type="ChEBI" id="CHEBI:456215"/>
    </reaction>
    <physiologicalReaction direction="left-to-right" evidence="13">
        <dbReference type="Rhea" id="RHEA:54537"/>
    </physiologicalReaction>
</comment>
<evidence type="ECO:0000256" key="1">
    <source>
        <dbReference type="ARBA" id="ARBA00004651"/>
    </source>
</evidence>
<reference evidence="22 23" key="1">
    <citation type="submission" date="2015-12" db="EMBL/GenBank/DDBJ databases">
        <title>The genome of Folsomia candida.</title>
        <authorList>
            <person name="Faddeeva A."/>
            <person name="Derks M.F."/>
            <person name="Anvar Y."/>
            <person name="Smit S."/>
            <person name="Van Straalen N."/>
            <person name="Roelofs D."/>
        </authorList>
    </citation>
    <scope>NUCLEOTIDE SEQUENCE [LARGE SCALE GENOMIC DNA]</scope>
    <source>
        <strain evidence="22 23">VU population</strain>
        <tissue evidence="22">Whole body</tissue>
    </source>
</reference>
<dbReference type="GO" id="GO:0005886">
    <property type="term" value="C:plasma membrane"/>
    <property type="evidence" value="ECO:0007669"/>
    <property type="project" value="UniProtKB-SubCell"/>
</dbReference>
<evidence type="ECO:0000256" key="4">
    <source>
        <dbReference type="ARBA" id="ARBA00022475"/>
    </source>
</evidence>
<dbReference type="InterPro" id="IPR042099">
    <property type="entry name" value="ANL_N_sf"/>
</dbReference>
<evidence type="ECO:0000256" key="19">
    <source>
        <dbReference type="ARBA" id="ARBA00078285"/>
    </source>
</evidence>
<evidence type="ECO:0000313" key="22">
    <source>
        <dbReference type="EMBL" id="OXA63710.1"/>
    </source>
</evidence>
<evidence type="ECO:0000256" key="20">
    <source>
        <dbReference type="SAM" id="MobiDB-lite"/>
    </source>
</evidence>
<evidence type="ECO:0000256" key="10">
    <source>
        <dbReference type="ARBA" id="ARBA00023055"/>
    </source>
</evidence>
<keyword evidence="4" id="KW-1003">Cell membrane</keyword>
<evidence type="ECO:0000256" key="3">
    <source>
        <dbReference type="ARBA" id="ARBA00022448"/>
    </source>
</evidence>
<comment type="subcellular location">
    <subcellularLocation>
        <location evidence="1">Cell membrane</location>
        <topology evidence="1">Multi-pass membrane protein</topology>
    </subcellularLocation>
    <subcellularLocation>
        <location evidence="15">Peroxisome membrane</location>
    </subcellularLocation>
</comment>
<keyword evidence="9" id="KW-1133">Transmembrane helix</keyword>
<dbReference type="OrthoDB" id="288590at2759"/>
<evidence type="ECO:0000259" key="21">
    <source>
        <dbReference type="Pfam" id="PF00501"/>
    </source>
</evidence>
<keyword evidence="7" id="KW-0547">Nucleotide-binding</keyword>
<dbReference type="GO" id="GO:0004467">
    <property type="term" value="F:long-chain fatty acid-CoA ligase activity"/>
    <property type="evidence" value="ECO:0007669"/>
    <property type="project" value="TreeGrafter"/>
</dbReference>
<evidence type="ECO:0000256" key="13">
    <source>
        <dbReference type="ARBA" id="ARBA00036527"/>
    </source>
</evidence>
<evidence type="ECO:0000256" key="18">
    <source>
        <dbReference type="ARBA" id="ARBA00068795"/>
    </source>
</evidence>
<evidence type="ECO:0000256" key="5">
    <source>
        <dbReference type="ARBA" id="ARBA00022598"/>
    </source>
</evidence>
<keyword evidence="23" id="KW-1185">Reference proteome</keyword>
<evidence type="ECO:0000256" key="16">
    <source>
        <dbReference type="ARBA" id="ARBA00048666"/>
    </source>
</evidence>
<keyword evidence="5" id="KW-0436">Ligase</keyword>
<dbReference type="InterPro" id="IPR045851">
    <property type="entry name" value="AMP-bd_C_sf"/>
</dbReference>
<comment type="similarity">
    <text evidence="2">Belongs to the ATP-dependent AMP-binding enzyme family.</text>
</comment>
<dbReference type="SUPFAM" id="SSF56801">
    <property type="entry name" value="Acetyl-CoA synthetase-like"/>
    <property type="match status" value="1"/>
</dbReference>
<keyword evidence="11" id="KW-0472">Membrane</keyword>
<feature type="domain" description="AMP-dependent synthetase/ligase" evidence="21">
    <location>
        <begin position="41"/>
        <end position="373"/>
    </location>
</feature>
<dbReference type="PANTHER" id="PTHR43107:SF15">
    <property type="entry name" value="FATTY ACID TRANSPORT PROTEIN 3, ISOFORM A"/>
    <property type="match status" value="1"/>
</dbReference>
<evidence type="ECO:0000256" key="6">
    <source>
        <dbReference type="ARBA" id="ARBA00022692"/>
    </source>
</evidence>
<keyword evidence="3" id="KW-0813">Transport</keyword>
<sequence length="606" mass="68976">MILPQFLKTVQRDYRLLEGHAKTFVQLKRLDNKGATAGKVFDQYAKKHPNKVCFYFGQEQWTYKKVEESSNQVGNYFANEGFEHKDVVSLFMENRPEHVIMWLGLSKLGVVTALINYNLRFQPLKHSLDVGNSKAIICGTELTSAITELGKIKYPVYLSGTSTKESEEAEKNHGWKNLDKELPKVRTTTPQPKNPELINFRSNLLYCYTSGTTGLPKAAVITNSRFFMASYVNHYASELVEDDRIYMTLPLYHVAGGVLGLSQNLVWGNPLIIRNKFSATEFFRDCYNYKATAAQYIAETSRFLLQTKESEWDKKHSVRVMFGNGFRKDIWKQFVDRFQIEKITEFYASTEGNANMVNYDNTVGAVGVIPPFLEKLYPIALVKVNEEGELIRNKSTGHLIRCKAGEVGELIGKIVTNSPLREFKGYAADQNANEKKTVRNVFTKGDAYFRSGDLLYKDKQGYHYFQDRMGDTFRWKSENVSTAEVEAIVSQNCELRDVIVFGVKVEGYDGAAGMTVIADPRGDMDIGKLEKAIVKNLPHYSRPLFMRITKAIPMTGTHKLQKTDMAKQAYDLSQIGSDKIYLLLEGKYTPFTPELQEKINAKKIKL</sequence>
<evidence type="ECO:0000256" key="17">
    <source>
        <dbReference type="ARBA" id="ARBA00060276"/>
    </source>
</evidence>
<keyword evidence="8" id="KW-0067">ATP-binding</keyword>
<dbReference type="Proteomes" id="UP000198287">
    <property type="component" value="Unassembled WGS sequence"/>
</dbReference>
<evidence type="ECO:0000256" key="15">
    <source>
        <dbReference type="ARBA" id="ARBA00046271"/>
    </source>
</evidence>
<keyword evidence="10" id="KW-0445">Lipid transport</keyword>
<evidence type="ECO:0000256" key="8">
    <source>
        <dbReference type="ARBA" id="ARBA00022840"/>
    </source>
</evidence>
<keyword evidence="6" id="KW-0812">Transmembrane</keyword>
<dbReference type="OMA" id="IMPHSRF"/>
<evidence type="ECO:0000256" key="7">
    <source>
        <dbReference type="ARBA" id="ARBA00022741"/>
    </source>
</evidence>
<dbReference type="InterPro" id="IPR020845">
    <property type="entry name" value="AMP-binding_CS"/>
</dbReference>
<dbReference type="AlphaFoldDB" id="A0A226F2Y3"/>
<dbReference type="GO" id="GO:0005789">
    <property type="term" value="C:endoplasmic reticulum membrane"/>
    <property type="evidence" value="ECO:0007669"/>
    <property type="project" value="TreeGrafter"/>
</dbReference>
<evidence type="ECO:0000256" key="12">
    <source>
        <dbReference type="ARBA" id="ARBA00023140"/>
    </source>
</evidence>
<comment type="function">
    <text evidence="17">Acyl-CoA synthetase required for both the import of long chain fatty acids (LCFAs) (C14-C18) and the activation very long chain fatty acids (VLCFAs) (C20-C26) by esterification of the fatty acids into metabolically active CoA-thioesters for subsequent degradation or incorporation into phospholipids. The transport and fatty acyl-CoA synthetase activities are genetically separable and are thus independent activities. Esterifies VLCFAs in the peroxisome matrix. The VLCFAs are actively transported into peroxisomes by a PXA1-PXA2 heterodimeric transporter in the peroxisomal membrane.</text>
</comment>
<evidence type="ECO:0000256" key="2">
    <source>
        <dbReference type="ARBA" id="ARBA00006432"/>
    </source>
</evidence>
<dbReference type="GO" id="GO:0005778">
    <property type="term" value="C:peroxisomal membrane"/>
    <property type="evidence" value="ECO:0007669"/>
    <property type="project" value="UniProtKB-SubCell"/>
</dbReference>
<accession>A0A226F2Y3</accession>
<dbReference type="Gene3D" id="3.30.300.30">
    <property type="match status" value="1"/>
</dbReference>
<evidence type="ECO:0000256" key="9">
    <source>
        <dbReference type="ARBA" id="ARBA00022989"/>
    </source>
</evidence>
<dbReference type="GO" id="GO:0005524">
    <property type="term" value="F:ATP binding"/>
    <property type="evidence" value="ECO:0007669"/>
    <property type="project" value="UniProtKB-KW"/>
</dbReference>
<gene>
    <name evidence="22" type="ORF">Fcan01_02975</name>
</gene>
<dbReference type="GO" id="GO:0044539">
    <property type="term" value="P:long-chain fatty acid import into cell"/>
    <property type="evidence" value="ECO:0007669"/>
    <property type="project" value="TreeGrafter"/>
</dbReference>
<dbReference type="GO" id="GO:0005324">
    <property type="term" value="F:long-chain fatty acid transmembrane transporter activity"/>
    <property type="evidence" value="ECO:0007669"/>
    <property type="project" value="TreeGrafter"/>
</dbReference>
<protein>
    <recommendedName>
        <fullName evidence="18">Very long-chain fatty acid transport protein</fullName>
    </recommendedName>
    <alternativeName>
        <fullName evidence="14">Long-chain-fatty-acid--CoA ligase</fullName>
    </alternativeName>
    <alternativeName>
        <fullName evidence="19">Very-long-chain acyl-CoA synthetase</fullName>
    </alternativeName>
</protein>
<name>A0A226F2Y3_FOLCA</name>
<comment type="catalytic activity">
    <reaction evidence="16">
        <text>tetracosanoate + ATP + CoA = tetracosanoyl-CoA + AMP + diphosphate</text>
        <dbReference type="Rhea" id="RHEA:33639"/>
        <dbReference type="ChEBI" id="CHEBI:30616"/>
        <dbReference type="ChEBI" id="CHEBI:31014"/>
        <dbReference type="ChEBI" id="CHEBI:33019"/>
        <dbReference type="ChEBI" id="CHEBI:57287"/>
        <dbReference type="ChEBI" id="CHEBI:65052"/>
        <dbReference type="ChEBI" id="CHEBI:456215"/>
    </reaction>
    <physiologicalReaction direction="left-to-right" evidence="16">
        <dbReference type="Rhea" id="RHEA:33640"/>
    </physiologicalReaction>
</comment>
<keyword evidence="12" id="KW-0576">Peroxisome</keyword>